<keyword evidence="3" id="KW-1185">Reference proteome</keyword>
<name>A0A1V6UEA5_9EURO</name>
<evidence type="ECO:0000256" key="1">
    <source>
        <dbReference type="SAM" id="SignalP"/>
    </source>
</evidence>
<sequence>MKLLVLLLALGAFAAAAPGQNLEGCSQKGQLCDGGSHLCCKGECPGYGPGFVCK</sequence>
<organism evidence="2 3">
    <name type="scientific">Penicillium coprophilum</name>
    <dbReference type="NCBI Taxonomy" id="36646"/>
    <lineage>
        <taxon>Eukaryota</taxon>
        <taxon>Fungi</taxon>
        <taxon>Dikarya</taxon>
        <taxon>Ascomycota</taxon>
        <taxon>Pezizomycotina</taxon>
        <taxon>Eurotiomycetes</taxon>
        <taxon>Eurotiomycetidae</taxon>
        <taxon>Eurotiales</taxon>
        <taxon>Aspergillaceae</taxon>
        <taxon>Penicillium</taxon>
    </lineage>
</organism>
<dbReference type="EMBL" id="MDDG01000011">
    <property type="protein sequence ID" value="OQE36764.1"/>
    <property type="molecule type" value="Genomic_DNA"/>
</dbReference>
<feature type="signal peptide" evidence="1">
    <location>
        <begin position="1"/>
        <end position="16"/>
    </location>
</feature>
<gene>
    <name evidence="2" type="ORF">PENCOP_c011G02627</name>
</gene>
<evidence type="ECO:0000313" key="2">
    <source>
        <dbReference type="EMBL" id="OQE36764.1"/>
    </source>
</evidence>
<comment type="caution">
    <text evidence="2">The sequence shown here is derived from an EMBL/GenBank/DDBJ whole genome shotgun (WGS) entry which is preliminary data.</text>
</comment>
<protein>
    <submittedName>
        <fullName evidence="2">Uncharacterized protein</fullName>
    </submittedName>
</protein>
<feature type="chain" id="PRO_5012393100" evidence="1">
    <location>
        <begin position="17"/>
        <end position="54"/>
    </location>
</feature>
<proteinExistence type="predicted"/>
<evidence type="ECO:0000313" key="3">
    <source>
        <dbReference type="Proteomes" id="UP000191500"/>
    </source>
</evidence>
<accession>A0A1V6UEA5</accession>
<dbReference type="AlphaFoldDB" id="A0A1V6UEA5"/>
<reference evidence="3" key="1">
    <citation type="journal article" date="2017" name="Nat. Microbiol.">
        <title>Global analysis of biosynthetic gene clusters reveals vast potential of secondary metabolite production in Penicillium species.</title>
        <authorList>
            <person name="Nielsen J.C."/>
            <person name="Grijseels S."/>
            <person name="Prigent S."/>
            <person name="Ji B."/>
            <person name="Dainat J."/>
            <person name="Nielsen K.F."/>
            <person name="Frisvad J.C."/>
            <person name="Workman M."/>
            <person name="Nielsen J."/>
        </authorList>
    </citation>
    <scope>NUCLEOTIDE SEQUENCE [LARGE SCALE GENOMIC DNA]</scope>
    <source>
        <strain evidence="3">IBT 31321</strain>
    </source>
</reference>
<keyword evidence="1" id="KW-0732">Signal</keyword>
<dbReference type="Proteomes" id="UP000191500">
    <property type="component" value="Unassembled WGS sequence"/>
</dbReference>